<dbReference type="OrthoDB" id="1525289at2"/>
<protein>
    <submittedName>
        <fullName evidence="1">Uncharacterized protein</fullName>
    </submittedName>
</protein>
<comment type="caution">
    <text evidence="1">The sequence shown here is derived from an EMBL/GenBank/DDBJ whole genome shotgun (WGS) entry which is preliminary data.</text>
</comment>
<dbReference type="RefSeq" id="WP_098062830.1">
    <property type="nucleotide sequence ID" value="NZ_PDEP01000011.1"/>
</dbReference>
<reference evidence="1 2" key="1">
    <citation type="submission" date="2017-10" db="EMBL/GenBank/DDBJ databases">
        <title>Draft genome of Longimonas halophila.</title>
        <authorList>
            <person name="Goh K.M."/>
            <person name="Shamsir M.S."/>
            <person name="Lim S.W."/>
        </authorList>
    </citation>
    <scope>NUCLEOTIDE SEQUENCE [LARGE SCALE GENOMIC DNA]</scope>
    <source>
        <strain evidence="1 2">KCTC 42399</strain>
    </source>
</reference>
<sequence>MMHPIRSLRFSSAHSSLALGILFILSFALLAGCGSDGDGPPPSDLEGTYTFDRFEFAVQGVNNFDILSDTLVTSDRSPRMEFFGGDATVNLVYRIEGSDGSSTVSGQFSTRRNNEVLVDFSREDEESRRELLLPEIIRFDIIDGGLRLNADQERNEVDLRGYAPGRYAGLTQPVNGTLVLRLNRIAETPAAVWYDAHE</sequence>
<evidence type="ECO:0000313" key="1">
    <source>
        <dbReference type="EMBL" id="PEN05768.1"/>
    </source>
</evidence>
<proteinExistence type="predicted"/>
<gene>
    <name evidence="1" type="ORF">CRI93_11735</name>
</gene>
<dbReference type="EMBL" id="PDEP01000011">
    <property type="protein sequence ID" value="PEN05768.1"/>
    <property type="molecule type" value="Genomic_DNA"/>
</dbReference>
<dbReference type="Proteomes" id="UP000221024">
    <property type="component" value="Unassembled WGS sequence"/>
</dbReference>
<keyword evidence="2" id="KW-1185">Reference proteome</keyword>
<accession>A0A2H3P571</accession>
<organism evidence="1 2">
    <name type="scientific">Longimonas halophila</name>
    <dbReference type="NCBI Taxonomy" id="1469170"/>
    <lineage>
        <taxon>Bacteria</taxon>
        <taxon>Pseudomonadati</taxon>
        <taxon>Rhodothermota</taxon>
        <taxon>Rhodothermia</taxon>
        <taxon>Rhodothermales</taxon>
        <taxon>Salisaetaceae</taxon>
        <taxon>Longimonas</taxon>
    </lineage>
</organism>
<dbReference type="PROSITE" id="PS51257">
    <property type="entry name" value="PROKAR_LIPOPROTEIN"/>
    <property type="match status" value="1"/>
</dbReference>
<name>A0A2H3P571_9BACT</name>
<dbReference type="AlphaFoldDB" id="A0A2H3P571"/>
<evidence type="ECO:0000313" key="2">
    <source>
        <dbReference type="Proteomes" id="UP000221024"/>
    </source>
</evidence>